<dbReference type="GO" id="GO:0016787">
    <property type="term" value="F:hydrolase activity"/>
    <property type="evidence" value="ECO:0007669"/>
    <property type="project" value="UniProtKB-KW"/>
</dbReference>
<proteinExistence type="predicted"/>
<organism evidence="1 2">
    <name type="scientific">Streptomyces cinnamoneus</name>
    <name type="common">Streptoverticillium cinnamoneum</name>
    <dbReference type="NCBI Taxonomy" id="53446"/>
    <lineage>
        <taxon>Bacteria</taxon>
        <taxon>Bacillati</taxon>
        <taxon>Actinomycetota</taxon>
        <taxon>Actinomycetes</taxon>
        <taxon>Kitasatosporales</taxon>
        <taxon>Streptomycetaceae</taxon>
        <taxon>Streptomyces</taxon>
        <taxon>Streptomyces cinnamoneus group</taxon>
    </lineage>
</organism>
<name>A0A2G1XMF4_STRCJ</name>
<comment type="caution">
    <text evidence="1">The sequence shown here is derived from an EMBL/GenBank/DDBJ whole genome shotgun (WGS) entry which is preliminary data.</text>
</comment>
<dbReference type="SUPFAM" id="SSF53474">
    <property type="entry name" value="alpha/beta-Hydrolases"/>
    <property type="match status" value="1"/>
</dbReference>
<dbReference type="Gene3D" id="3.40.50.1820">
    <property type="entry name" value="alpha/beta hydrolase"/>
    <property type="match status" value="1"/>
</dbReference>
<dbReference type="EMBL" id="NHZO01000081">
    <property type="protein sequence ID" value="PHQ52454.1"/>
    <property type="molecule type" value="Genomic_DNA"/>
</dbReference>
<evidence type="ECO:0000313" key="2">
    <source>
        <dbReference type="Proteomes" id="UP000222531"/>
    </source>
</evidence>
<accession>A0A2G1XMF4</accession>
<dbReference type="AlphaFoldDB" id="A0A2G1XMF4"/>
<evidence type="ECO:0000313" key="1">
    <source>
        <dbReference type="EMBL" id="PHQ52454.1"/>
    </source>
</evidence>
<dbReference type="RefSeq" id="WP_099198232.1">
    <property type="nucleotide sequence ID" value="NZ_JBIRXA010000015.1"/>
</dbReference>
<sequence>MPVRLDVQYQLATAPNGKAVDVHRPVTDAAVSPVALLWHGVSPDDRAMLRPLARAVAALGVLVLVPDWRSDASDGGREHLLASLEYARAHAPALGGDTDRFVLAGWSAGAPAALGIALHPELTGGWRPSAVVGVASRYDLPARTTGTAPLDDLAAAAPGTPVPVPVDLVHGTEDTLMDIGHSRRLLEALTAQRWPARLEAVRADHAGAAMTEYDPVLDRCRPSEKEEVRAAGELTALVIARAAGIPGA</sequence>
<dbReference type="OrthoDB" id="3789848at2"/>
<reference evidence="1 2" key="1">
    <citation type="journal article" date="2017" name="Biochemistry">
        <title>Identification of the Biosynthetic Pathway for the Antibiotic Bicyclomycin.</title>
        <authorList>
            <person name="Patteson J."/>
            <person name="Cai W."/>
            <person name="Johnson R.A."/>
            <person name="Santa Maria K."/>
            <person name="Li B."/>
        </authorList>
    </citation>
    <scope>NUCLEOTIDE SEQUENCE [LARGE SCALE GENOMIC DNA]</scope>
    <source>
        <strain evidence="1 2">ATCC 21532</strain>
    </source>
</reference>
<dbReference type="Proteomes" id="UP000222531">
    <property type="component" value="Unassembled WGS sequence"/>
</dbReference>
<gene>
    <name evidence="1" type="ORF">BLA24_06620</name>
</gene>
<dbReference type="InterPro" id="IPR029058">
    <property type="entry name" value="AB_hydrolase_fold"/>
</dbReference>
<protein>
    <submittedName>
        <fullName evidence="1">Alpha/beta hydrolase</fullName>
    </submittedName>
</protein>
<keyword evidence="2" id="KW-1185">Reference proteome</keyword>
<keyword evidence="1" id="KW-0378">Hydrolase</keyword>